<gene>
    <name evidence="2" type="ORF">NA57DRAFT_78791</name>
</gene>
<proteinExistence type="predicted"/>
<dbReference type="EMBL" id="ML978130">
    <property type="protein sequence ID" value="KAF2096020.1"/>
    <property type="molecule type" value="Genomic_DNA"/>
</dbReference>
<dbReference type="Pfam" id="PF06985">
    <property type="entry name" value="HET"/>
    <property type="match status" value="1"/>
</dbReference>
<protein>
    <submittedName>
        <fullName evidence="2">HET-domain-containing protein</fullName>
    </submittedName>
</protein>
<dbReference type="OrthoDB" id="5571888at2759"/>
<organism evidence="2 3">
    <name type="scientific">Rhizodiscina lignyota</name>
    <dbReference type="NCBI Taxonomy" id="1504668"/>
    <lineage>
        <taxon>Eukaryota</taxon>
        <taxon>Fungi</taxon>
        <taxon>Dikarya</taxon>
        <taxon>Ascomycota</taxon>
        <taxon>Pezizomycotina</taxon>
        <taxon>Dothideomycetes</taxon>
        <taxon>Pleosporomycetidae</taxon>
        <taxon>Aulographales</taxon>
        <taxon>Rhizodiscinaceae</taxon>
        <taxon>Rhizodiscina</taxon>
    </lineage>
</organism>
<dbReference type="InterPro" id="IPR052895">
    <property type="entry name" value="HetReg/Transcr_Mod"/>
</dbReference>
<dbReference type="AlphaFoldDB" id="A0A9P4I6S1"/>
<sequence>MGWDDGSWSKWMEPGQNGRTYHVCHHCLWSPRSYWNDLFSLCQKSGVGTTHIPRSQQSIAFEMEELFITSHQQPEDISGAEQYQKFTDPFEHSPLDHDQIRLLSLLPGGDDICCTIEKADLNSAAAQYEALSYSWRSNKQSKHTIWINSHPFEVSWNLYDALTQLRKPTSTRKLWIDAICINQVGDDGKAEKNTQIPLMGRIYHQAVRVIVWLGAAKDGSDETLDIIAQQNVEAMQTRKFAMDFGQLLKRPWFRRTWVVQEFVLGKALPQILCGSRTVSYGKFMATHWVLPMLKDRIPGMDFNQLWKIVDSSGNVVSSKVFTRKSATVWINHDEAEKTLANLINIRRAIVDDEGRLRPRPLYKVLPFIKDFDATDLKDKIYGTFGIVSPSVHQSVQVSYDKSVAEVYRDAMTYMLRQGKDEPGAVDLYLEYPLSLSLDMPTPGLPSWVPDFSQNSPFLCDHEDITWYWLYHQNSTLGGHTPLLRKQHGRHTVNRDAIDRRLLSVNDARLSVRGFLVDEVDAVVESTFFGLTREMRDYSERQMKSSSEESQDEGSQIKSWLDIHAKTKDETIPELTTQADDPSMFFASTLTQRYKIRSLYLVNELCRTKFPTTGRSLDPESWLTFIWRDLLEGYSALTNVSEEELDEQFYDLAQSEKSITGSAWLSNVLKGEARTVGKLPQLNIPIGHLFGPQRTFFTTKTSGFYGVSPPRVQEGDKLAFLFPQAYMAFILRPSGENFRMVGPCIVPPRLRDRALEKLHSPTYEGDEIVII</sequence>
<evidence type="ECO:0000259" key="1">
    <source>
        <dbReference type="Pfam" id="PF06985"/>
    </source>
</evidence>
<comment type="caution">
    <text evidence="2">The sequence shown here is derived from an EMBL/GenBank/DDBJ whole genome shotgun (WGS) entry which is preliminary data.</text>
</comment>
<dbReference type="InterPro" id="IPR010730">
    <property type="entry name" value="HET"/>
</dbReference>
<accession>A0A9P4I6S1</accession>
<dbReference type="Proteomes" id="UP000799772">
    <property type="component" value="Unassembled WGS sequence"/>
</dbReference>
<name>A0A9P4I6S1_9PEZI</name>
<dbReference type="PANTHER" id="PTHR24148:SF64">
    <property type="entry name" value="HETEROKARYON INCOMPATIBILITY DOMAIN-CONTAINING PROTEIN"/>
    <property type="match status" value="1"/>
</dbReference>
<dbReference type="PANTHER" id="PTHR24148">
    <property type="entry name" value="ANKYRIN REPEAT DOMAIN-CONTAINING PROTEIN 39 HOMOLOG-RELATED"/>
    <property type="match status" value="1"/>
</dbReference>
<evidence type="ECO:0000313" key="2">
    <source>
        <dbReference type="EMBL" id="KAF2096020.1"/>
    </source>
</evidence>
<reference evidence="2" key="1">
    <citation type="journal article" date="2020" name="Stud. Mycol.">
        <title>101 Dothideomycetes genomes: a test case for predicting lifestyles and emergence of pathogens.</title>
        <authorList>
            <person name="Haridas S."/>
            <person name="Albert R."/>
            <person name="Binder M."/>
            <person name="Bloem J."/>
            <person name="Labutti K."/>
            <person name="Salamov A."/>
            <person name="Andreopoulos B."/>
            <person name="Baker S."/>
            <person name="Barry K."/>
            <person name="Bills G."/>
            <person name="Bluhm B."/>
            <person name="Cannon C."/>
            <person name="Castanera R."/>
            <person name="Culley D."/>
            <person name="Daum C."/>
            <person name="Ezra D."/>
            <person name="Gonzalez J."/>
            <person name="Henrissat B."/>
            <person name="Kuo A."/>
            <person name="Liang C."/>
            <person name="Lipzen A."/>
            <person name="Lutzoni F."/>
            <person name="Magnuson J."/>
            <person name="Mondo S."/>
            <person name="Nolan M."/>
            <person name="Ohm R."/>
            <person name="Pangilinan J."/>
            <person name="Park H.-J."/>
            <person name="Ramirez L."/>
            <person name="Alfaro M."/>
            <person name="Sun H."/>
            <person name="Tritt A."/>
            <person name="Yoshinaga Y."/>
            <person name="Zwiers L.-H."/>
            <person name="Turgeon B."/>
            <person name="Goodwin S."/>
            <person name="Spatafora J."/>
            <person name="Crous P."/>
            <person name="Grigoriev I."/>
        </authorList>
    </citation>
    <scope>NUCLEOTIDE SEQUENCE</scope>
    <source>
        <strain evidence="2">CBS 133067</strain>
    </source>
</reference>
<evidence type="ECO:0000313" key="3">
    <source>
        <dbReference type="Proteomes" id="UP000799772"/>
    </source>
</evidence>
<keyword evidence="3" id="KW-1185">Reference proteome</keyword>
<feature type="domain" description="Heterokaryon incompatibility" evidence="1">
    <location>
        <begin position="128"/>
        <end position="261"/>
    </location>
</feature>